<dbReference type="EMBL" id="FOIQ01000003">
    <property type="protein sequence ID" value="SEW06394.1"/>
    <property type="molecule type" value="Genomic_DNA"/>
</dbReference>
<evidence type="ECO:0000313" key="4">
    <source>
        <dbReference type="Proteomes" id="UP000199373"/>
    </source>
</evidence>
<name>A0A1I0NXD3_9BACT</name>
<dbReference type="GO" id="GO:0004077">
    <property type="term" value="F:biotin--[biotin carboxyl-carrier protein] ligase activity"/>
    <property type="evidence" value="ECO:0007669"/>
    <property type="project" value="InterPro"/>
</dbReference>
<dbReference type="InterPro" id="IPR004143">
    <property type="entry name" value="BPL_LPL_catalytic"/>
</dbReference>
<dbReference type="InterPro" id="IPR045864">
    <property type="entry name" value="aa-tRNA-synth_II/BPL/LPL"/>
</dbReference>
<dbReference type="PROSITE" id="PS51733">
    <property type="entry name" value="BPL_LPL_CATALYTIC"/>
    <property type="match status" value="1"/>
</dbReference>
<organism evidence="3 4">
    <name type="scientific">Prevotella aff. ruminicola Tc2-24</name>
    <dbReference type="NCBI Taxonomy" id="81582"/>
    <lineage>
        <taxon>Bacteria</taxon>
        <taxon>Pseudomonadati</taxon>
        <taxon>Bacteroidota</taxon>
        <taxon>Bacteroidia</taxon>
        <taxon>Bacteroidales</taxon>
        <taxon>Prevotellaceae</taxon>
        <taxon>Prevotella</taxon>
    </lineage>
</organism>
<dbReference type="AlphaFoldDB" id="A0A1I0NXD3"/>
<dbReference type="GO" id="GO:0005737">
    <property type="term" value="C:cytoplasm"/>
    <property type="evidence" value="ECO:0007669"/>
    <property type="project" value="TreeGrafter"/>
</dbReference>
<dbReference type="PANTHER" id="PTHR12835:SF5">
    <property type="entry name" value="BIOTIN--PROTEIN LIGASE"/>
    <property type="match status" value="1"/>
</dbReference>
<evidence type="ECO:0000313" key="3">
    <source>
        <dbReference type="EMBL" id="SEW06394.1"/>
    </source>
</evidence>
<dbReference type="PANTHER" id="PTHR12835">
    <property type="entry name" value="BIOTIN PROTEIN LIGASE"/>
    <property type="match status" value="1"/>
</dbReference>
<evidence type="ECO:0000256" key="1">
    <source>
        <dbReference type="ARBA" id="ARBA00022598"/>
    </source>
</evidence>
<evidence type="ECO:0000259" key="2">
    <source>
        <dbReference type="PROSITE" id="PS51733"/>
    </source>
</evidence>
<dbReference type="InterPro" id="IPR004408">
    <property type="entry name" value="Biotin_CoA_COase_ligase"/>
</dbReference>
<accession>A0A1I0NXD3</accession>
<feature type="domain" description="BPL/LPL catalytic" evidence="2">
    <location>
        <begin position="26"/>
        <end position="201"/>
    </location>
</feature>
<keyword evidence="1 3" id="KW-0436">Ligase</keyword>
<dbReference type="SUPFAM" id="SSF55681">
    <property type="entry name" value="Class II aaRS and biotin synthetases"/>
    <property type="match status" value="1"/>
</dbReference>
<dbReference type="NCBIfam" id="TIGR00121">
    <property type="entry name" value="birA_ligase"/>
    <property type="match status" value="1"/>
</dbReference>
<protein>
    <submittedName>
        <fullName evidence="3">BirA family transcriptional regulator, biotin operon repressor / biotin-[acetyl-CoA-carboxylase] ligase</fullName>
    </submittedName>
</protein>
<reference evidence="3 4" key="1">
    <citation type="submission" date="2016-10" db="EMBL/GenBank/DDBJ databases">
        <authorList>
            <person name="de Groot N.N."/>
        </authorList>
    </citation>
    <scope>NUCLEOTIDE SEQUENCE [LARGE SCALE GENOMIC DNA]</scope>
    <source>
        <strain evidence="3 4">TC2-24</strain>
    </source>
</reference>
<sequence length="260" mass="29260">MICQSCIMNNFRIFAVNMGFKVVHIEETDSTNRWLRDNGHMVEADSPGAVVVVAAEHQTAGKGCGTNSWESVRGKNLTFSMMIHPEQIPISRQWQISETVSVALCEALDAYLPDRRVEIKWPNDIYYGDGKLCGILIENRLQGGVIRDSIIGIGLNVNQEVFLSDAPNPVSLRQILGRDTDREELLQAFLESFQAASMRETCGLAYRSRLFRKGKEAVYRDEKGRFSATIVDVASDGHLILRDTDGKRRVYAFKQVQFVV</sequence>
<keyword evidence="4" id="KW-1185">Reference proteome</keyword>
<dbReference type="Proteomes" id="UP000199373">
    <property type="component" value="Unassembled WGS sequence"/>
</dbReference>
<dbReference type="Gene3D" id="3.30.930.10">
    <property type="entry name" value="Bira Bifunctional Protein, Domain 2"/>
    <property type="match status" value="1"/>
</dbReference>
<gene>
    <name evidence="3" type="ORF">SAMN04487850_1419</name>
</gene>
<dbReference type="CDD" id="cd16442">
    <property type="entry name" value="BPL"/>
    <property type="match status" value="1"/>
</dbReference>
<proteinExistence type="predicted"/>
<dbReference type="Pfam" id="PF03099">
    <property type="entry name" value="BPL_LplA_LipB"/>
    <property type="match status" value="1"/>
</dbReference>